<accession>A0A5E7IVW1</accession>
<dbReference type="SUPFAM" id="SSF103473">
    <property type="entry name" value="MFS general substrate transporter"/>
    <property type="match status" value="1"/>
</dbReference>
<keyword evidence="5 6" id="KW-0472">Membrane</keyword>
<evidence type="ECO:0000256" key="4">
    <source>
        <dbReference type="ARBA" id="ARBA00022989"/>
    </source>
</evidence>
<protein>
    <submittedName>
        <fullName evidence="8">Multidrug resistance protein Stp</fullName>
    </submittedName>
</protein>
<dbReference type="GO" id="GO:0022857">
    <property type="term" value="F:transmembrane transporter activity"/>
    <property type="evidence" value="ECO:0007669"/>
    <property type="project" value="InterPro"/>
</dbReference>
<dbReference type="Gene3D" id="1.20.1720.10">
    <property type="entry name" value="Multidrug resistance protein D"/>
    <property type="match status" value="1"/>
</dbReference>
<dbReference type="CDD" id="cd17321">
    <property type="entry name" value="MFS_MMR_MDR_like"/>
    <property type="match status" value="1"/>
</dbReference>
<dbReference type="PANTHER" id="PTHR42718">
    <property type="entry name" value="MAJOR FACILITATOR SUPERFAMILY MULTIDRUG TRANSPORTER MFSC"/>
    <property type="match status" value="1"/>
</dbReference>
<dbReference type="Gene3D" id="1.20.1250.20">
    <property type="entry name" value="MFS general substrate transporter like domains"/>
    <property type="match status" value="1"/>
</dbReference>
<evidence type="ECO:0000256" key="5">
    <source>
        <dbReference type="ARBA" id="ARBA00023136"/>
    </source>
</evidence>
<feature type="transmembrane region" description="Helical" evidence="6">
    <location>
        <begin position="436"/>
        <end position="454"/>
    </location>
</feature>
<name>A0A5E7IVW1_PSEFL</name>
<dbReference type="InterPro" id="IPR011701">
    <property type="entry name" value="MFS"/>
</dbReference>
<feature type="transmembrane region" description="Helical" evidence="6">
    <location>
        <begin position="143"/>
        <end position="163"/>
    </location>
</feature>
<feature type="transmembrane region" description="Helical" evidence="6">
    <location>
        <begin position="273"/>
        <end position="296"/>
    </location>
</feature>
<proteinExistence type="predicted"/>
<dbReference type="Proteomes" id="UP000375525">
    <property type="component" value="Unassembled WGS sequence"/>
</dbReference>
<evidence type="ECO:0000313" key="8">
    <source>
        <dbReference type="EMBL" id="VVO75313.1"/>
    </source>
</evidence>
<feature type="transmembrane region" description="Helical" evidence="6">
    <location>
        <begin position="206"/>
        <end position="224"/>
    </location>
</feature>
<feature type="transmembrane region" description="Helical" evidence="6">
    <location>
        <begin position="361"/>
        <end position="382"/>
    </location>
</feature>
<keyword evidence="3 6" id="KW-0812">Transmembrane</keyword>
<evidence type="ECO:0000256" key="6">
    <source>
        <dbReference type="SAM" id="Phobius"/>
    </source>
</evidence>
<feature type="domain" description="Major facilitator superfamily (MFS) profile" evidence="7">
    <location>
        <begin position="19"/>
        <end position="459"/>
    </location>
</feature>
<evidence type="ECO:0000259" key="7">
    <source>
        <dbReference type="PROSITE" id="PS50850"/>
    </source>
</evidence>
<feature type="transmembrane region" description="Helical" evidence="6">
    <location>
        <begin position="337"/>
        <end position="355"/>
    </location>
</feature>
<keyword evidence="4 6" id="KW-1133">Transmembrane helix</keyword>
<evidence type="ECO:0000256" key="2">
    <source>
        <dbReference type="ARBA" id="ARBA00022448"/>
    </source>
</evidence>
<evidence type="ECO:0000256" key="3">
    <source>
        <dbReference type="ARBA" id="ARBA00022692"/>
    </source>
</evidence>
<organism evidence="8 9">
    <name type="scientific">Pseudomonas fluorescens</name>
    <dbReference type="NCBI Taxonomy" id="294"/>
    <lineage>
        <taxon>Bacteria</taxon>
        <taxon>Pseudomonadati</taxon>
        <taxon>Pseudomonadota</taxon>
        <taxon>Gammaproteobacteria</taxon>
        <taxon>Pseudomonadales</taxon>
        <taxon>Pseudomonadaceae</taxon>
        <taxon>Pseudomonas</taxon>
    </lineage>
</organism>
<dbReference type="InterPro" id="IPR036259">
    <property type="entry name" value="MFS_trans_sf"/>
</dbReference>
<feature type="transmembrane region" description="Helical" evidence="6">
    <location>
        <begin position="175"/>
        <end position="194"/>
    </location>
</feature>
<feature type="transmembrane region" description="Helical" evidence="6">
    <location>
        <begin position="57"/>
        <end position="77"/>
    </location>
</feature>
<sequence>MDCKPVTAQPISSASLRAILIAACLGFLVVQLDVSVVNVGLGALKSAFGTDLTGLQWVINSYALPFSALLILGGAWGDKWGAKTVFAAGFVVFTLASIGCGLANSMTVLITMRVVQGIGAAFLIPTSLTLIRVSFHDPDARRAAVALWGACGGIALAAGPVIGGLMIEYFGWRSVFLLNIPIGLAAVGLILRYAPASPRVDKHVDIPGQISIAICLASLTYGLTESSGKVWVGETLTAMAIAAISAAAFVLIERRVKHPMLPAHLAKNKVLGSMALAGAAINLTFYGTVFVFSIYFQAFLHYDAFKTGLSFIPLTAVLTLSTMLSARFARRFSATRVITTGFTVQIVGFIALSQTTSNSSFWLLNGALMLVGIGSAMSVPFITNSMLSSVTQHDAGIASGLMASARQLGGVIGVAVFGTMIAHADQAAFSAGLSSAMLFSALVLTICIAVNLYATSGRRQKIPV</sequence>
<dbReference type="PROSITE" id="PS50850">
    <property type="entry name" value="MFS"/>
    <property type="match status" value="1"/>
</dbReference>
<dbReference type="InterPro" id="IPR020846">
    <property type="entry name" value="MFS_dom"/>
</dbReference>
<dbReference type="AlphaFoldDB" id="A0A5E7IVW1"/>
<evidence type="ECO:0000313" key="9">
    <source>
        <dbReference type="Proteomes" id="UP000375525"/>
    </source>
</evidence>
<dbReference type="EMBL" id="CABVIH010000006">
    <property type="protein sequence ID" value="VVO75313.1"/>
    <property type="molecule type" value="Genomic_DNA"/>
</dbReference>
<feature type="transmembrane region" description="Helical" evidence="6">
    <location>
        <begin position="18"/>
        <end position="37"/>
    </location>
</feature>
<keyword evidence="2" id="KW-0813">Transport</keyword>
<feature type="transmembrane region" description="Helical" evidence="6">
    <location>
        <begin position="230"/>
        <end position="252"/>
    </location>
</feature>
<dbReference type="GO" id="GO:0016020">
    <property type="term" value="C:membrane"/>
    <property type="evidence" value="ECO:0007669"/>
    <property type="project" value="UniProtKB-SubCell"/>
</dbReference>
<dbReference type="Pfam" id="PF07690">
    <property type="entry name" value="MFS_1"/>
    <property type="match status" value="1"/>
</dbReference>
<comment type="subcellular location">
    <subcellularLocation>
        <location evidence="1">Membrane</location>
        <topology evidence="1">Multi-pass membrane protein</topology>
    </subcellularLocation>
</comment>
<dbReference type="PANTHER" id="PTHR42718:SF9">
    <property type="entry name" value="MAJOR FACILITATOR SUPERFAMILY MULTIDRUG TRANSPORTER MFSC"/>
    <property type="match status" value="1"/>
</dbReference>
<feature type="transmembrane region" description="Helical" evidence="6">
    <location>
        <begin position="403"/>
        <end position="424"/>
    </location>
</feature>
<reference evidence="8 9" key="1">
    <citation type="submission" date="2019-09" db="EMBL/GenBank/DDBJ databases">
        <authorList>
            <person name="Chandra G."/>
            <person name="Truman W A."/>
        </authorList>
    </citation>
    <scope>NUCLEOTIDE SEQUENCE [LARGE SCALE GENOMIC DNA]</scope>
    <source>
        <strain evidence="8">PS880</strain>
    </source>
</reference>
<gene>
    <name evidence="8" type="primary">stp</name>
    <name evidence="8" type="ORF">PS880_01520</name>
</gene>
<feature type="transmembrane region" description="Helical" evidence="6">
    <location>
        <begin position="84"/>
        <end position="104"/>
    </location>
</feature>
<evidence type="ECO:0000256" key="1">
    <source>
        <dbReference type="ARBA" id="ARBA00004141"/>
    </source>
</evidence>